<organism evidence="9 10">
    <name type="scientific">Mycolicibacterium rhodesiae</name>
    <name type="common">Mycobacterium rhodesiae</name>
    <dbReference type="NCBI Taxonomy" id="36814"/>
    <lineage>
        <taxon>Bacteria</taxon>
        <taxon>Bacillati</taxon>
        <taxon>Actinomycetota</taxon>
        <taxon>Actinomycetes</taxon>
        <taxon>Mycobacteriales</taxon>
        <taxon>Mycobacteriaceae</taxon>
        <taxon>Mycolicibacterium</taxon>
    </lineage>
</organism>
<accession>A0A1X0IVU4</accession>
<dbReference type="Gene3D" id="1.20.1250.20">
    <property type="entry name" value="MFS general substrate transporter like domains"/>
    <property type="match status" value="2"/>
</dbReference>
<keyword evidence="6 7" id="KW-0472">Membrane</keyword>
<keyword evidence="4 7" id="KW-0812">Transmembrane</keyword>
<evidence type="ECO:0000256" key="7">
    <source>
        <dbReference type="SAM" id="Phobius"/>
    </source>
</evidence>
<feature type="domain" description="Major facilitator superfamily (MFS) profile" evidence="8">
    <location>
        <begin position="19"/>
        <end position="466"/>
    </location>
</feature>
<dbReference type="PANTHER" id="PTHR42718">
    <property type="entry name" value="MAJOR FACILITATOR SUPERFAMILY MULTIDRUG TRANSPORTER MFSC"/>
    <property type="match status" value="1"/>
</dbReference>
<dbReference type="AlphaFoldDB" id="A0A1X0IVU4"/>
<evidence type="ECO:0000256" key="1">
    <source>
        <dbReference type="ARBA" id="ARBA00004651"/>
    </source>
</evidence>
<feature type="transmembrane region" description="Helical" evidence="7">
    <location>
        <begin position="55"/>
        <end position="73"/>
    </location>
</feature>
<keyword evidence="3" id="KW-1003">Cell membrane</keyword>
<dbReference type="EMBL" id="MVIH01000005">
    <property type="protein sequence ID" value="ORB53137.1"/>
    <property type="molecule type" value="Genomic_DNA"/>
</dbReference>
<name>A0A1X0IVU4_MYCRH</name>
<protein>
    <submittedName>
        <fullName evidence="9">MFS transporter</fullName>
    </submittedName>
</protein>
<dbReference type="RefSeq" id="WP_083119491.1">
    <property type="nucleotide sequence ID" value="NZ_JACKUO010000011.1"/>
</dbReference>
<feature type="transmembrane region" description="Helical" evidence="7">
    <location>
        <begin position="305"/>
        <end position="332"/>
    </location>
</feature>
<feature type="transmembrane region" description="Helical" evidence="7">
    <location>
        <begin position="142"/>
        <end position="165"/>
    </location>
</feature>
<dbReference type="InterPro" id="IPR020846">
    <property type="entry name" value="MFS_dom"/>
</dbReference>
<feature type="transmembrane region" description="Helical" evidence="7">
    <location>
        <begin position="85"/>
        <end position="102"/>
    </location>
</feature>
<dbReference type="GO" id="GO:0005886">
    <property type="term" value="C:plasma membrane"/>
    <property type="evidence" value="ECO:0007669"/>
    <property type="project" value="UniProtKB-SubCell"/>
</dbReference>
<dbReference type="Proteomes" id="UP000192534">
    <property type="component" value="Unassembled WGS sequence"/>
</dbReference>
<evidence type="ECO:0000256" key="3">
    <source>
        <dbReference type="ARBA" id="ARBA00022475"/>
    </source>
</evidence>
<proteinExistence type="predicted"/>
<dbReference type="PROSITE" id="PS50850">
    <property type="entry name" value="MFS"/>
    <property type="match status" value="1"/>
</dbReference>
<dbReference type="OrthoDB" id="4484751at2"/>
<evidence type="ECO:0000256" key="6">
    <source>
        <dbReference type="ARBA" id="ARBA00023136"/>
    </source>
</evidence>
<evidence type="ECO:0000259" key="8">
    <source>
        <dbReference type="PROSITE" id="PS50850"/>
    </source>
</evidence>
<feature type="transmembrane region" description="Helical" evidence="7">
    <location>
        <begin position="440"/>
        <end position="460"/>
    </location>
</feature>
<dbReference type="InterPro" id="IPR011701">
    <property type="entry name" value="MFS"/>
</dbReference>
<keyword evidence="2" id="KW-0813">Transport</keyword>
<feature type="transmembrane region" description="Helical" evidence="7">
    <location>
        <begin position="273"/>
        <end position="293"/>
    </location>
</feature>
<feature type="transmembrane region" description="Helical" evidence="7">
    <location>
        <begin position="229"/>
        <end position="253"/>
    </location>
</feature>
<gene>
    <name evidence="9" type="ORF">BST42_14155</name>
</gene>
<evidence type="ECO:0000256" key="4">
    <source>
        <dbReference type="ARBA" id="ARBA00022692"/>
    </source>
</evidence>
<keyword evidence="10" id="KW-1185">Reference proteome</keyword>
<comment type="subcellular location">
    <subcellularLocation>
        <location evidence="1">Cell membrane</location>
        <topology evidence="1">Multi-pass membrane protein</topology>
    </subcellularLocation>
</comment>
<comment type="caution">
    <text evidence="9">The sequence shown here is derived from an EMBL/GenBank/DDBJ whole genome shotgun (WGS) entry which is preliminary data.</text>
</comment>
<reference evidence="9 10" key="1">
    <citation type="submission" date="2016-12" db="EMBL/GenBank/DDBJ databases">
        <title>The new phylogeny of genus Mycobacterium.</title>
        <authorList>
            <person name="Tortoli E."/>
            <person name="Trovato A."/>
            <person name="Cirillo D.M."/>
        </authorList>
    </citation>
    <scope>NUCLEOTIDE SEQUENCE [LARGE SCALE GENOMIC DNA]</scope>
    <source>
        <strain evidence="9 10">DSM 44223</strain>
    </source>
</reference>
<sequence>MPDLEATYAGAGYHRPGLLVATLSVVALTVAVLQTGVVPVLGVMARQLHASPVDVSWAVTANLLAAAATTPLIGRLADLYSKKGVLLAVLGIVLAGSLLAALTSSLPLLITARVLQGASYSLYPIGVSILREELSTDRLMRAMAVLSGSLGFGGGMGLVVTGLLMRGDAGYHRVFWLTTVFTVLVIIAVLAVLPTRPRSSAGTVDWGGAAGLALGLSAVLLAITQGHGWGWVSARTVGCLAAGLAVLSAWWWWERRGPHPLVSTAMLSRRPILLTNLATILVGMGLYFAFLGLTDFVQAPTGSGYGFGATVLGASVMFLLPGALAGFLTAVASGRYIDRFGARAVLMVGAAAGVLGFVLLAVLHNQPWQVIMAGVLANAYISLAYGALPALVVREVDAGETGVATSMNAIARTVGSSIAAAIVAVLLGRSDHGHTPESSFTAIFALGAITAAAAMLLISITRPKLRVASTEDVTESRAMNHEWG</sequence>
<dbReference type="PANTHER" id="PTHR42718:SF46">
    <property type="entry name" value="BLR6921 PROTEIN"/>
    <property type="match status" value="1"/>
</dbReference>
<dbReference type="InterPro" id="IPR036259">
    <property type="entry name" value="MFS_trans_sf"/>
</dbReference>
<feature type="transmembrane region" description="Helical" evidence="7">
    <location>
        <begin position="370"/>
        <end position="388"/>
    </location>
</feature>
<keyword evidence="5 7" id="KW-1133">Transmembrane helix</keyword>
<evidence type="ECO:0000256" key="5">
    <source>
        <dbReference type="ARBA" id="ARBA00022989"/>
    </source>
</evidence>
<dbReference type="GO" id="GO:0022857">
    <property type="term" value="F:transmembrane transporter activity"/>
    <property type="evidence" value="ECO:0007669"/>
    <property type="project" value="InterPro"/>
</dbReference>
<dbReference type="SUPFAM" id="SSF103473">
    <property type="entry name" value="MFS general substrate transporter"/>
    <property type="match status" value="1"/>
</dbReference>
<evidence type="ECO:0000256" key="2">
    <source>
        <dbReference type="ARBA" id="ARBA00022448"/>
    </source>
</evidence>
<feature type="transmembrane region" description="Helical" evidence="7">
    <location>
        <begin position="171"/>
        <end position="192"/>
    </location>
</feature>
<feature type="transmembrane region" description="Helical" evidence="7">
    <location>
        <begin position="344"/>
        <end position="364"/>
    </location>
</feature>
<evidence type="ECO:0000313" key="9">
    <source>
        <dbReference type="EMBL" id="ORB53137.1"/>
    </source>
</evidence>
<evidence type="ECO:0000313" key="10">
    <source>
        <dbReference type="Proteomes" id="UP000192534"/>
    </source>
</evidence>
<feature type="transmembrane region" description="Helical" evidence="7">
    <location>
        <begin position="409"/>
        <end position="428"/>
    </location>
</feature>
<dbReference type="Pfam" id="PF07690">
    <property type="entry name" value="MFS_1"/>
    <property type="match status" value="1"/>
</dbReference>
<feature type="transmembrane region" description="Helical" evidence="7">
    <location>
        <begin position="204"/>
        <end position="223"/>
    </location>
</feature>
<feature type="transmembrane region" description="Helical" evidence="7">
    <location>
        <begin position="18"/>
        <end position="43"/>
    </location>
</feature>